<evidence type="ECO:0000313" key="1">
    <source>
        <dbReference type="EMBL" id="URE01959.1"/>
    </source>
</evidence>
<dbReference type="EMBL" id="CP097507">
    <property type="protein sequence ID" value="URE01959.1"/>
    <property type="molecule type" value="Genomic_DNA"/>
</dbReference>
<sequence>SKPKASIRELLFYLAYGAKAILSIELTLPTTWTLHFSKEKSKVKLRANMNLITKAKARAYLRNLTYKKIIAKTFNTKVHPY</sequence>
<organism evidence="1 2">
    <name type="scientific">Musa troglodytarum</name>
    <name type="common">fe'i banana</name>
    <dbReference type="NCBI Taxonomy" id="320322"/>
    <lineage>
        <taxon>Eukaryota</taxon>
        <taxon>Viridiplantae</taxon>
        <taxon>Streptophyta</taxon>
        <taxon>Embryophyta</taxon>
        <taxon>Tracheophyta</taxon>
        <taxon>Spermatophyta</taxon>
        <taxon>Magnoliopsida</taxon>
        <taxon>Liliopsida</taxon>
        <taxon>Zingiberales</taxon>
        <taxon>Musaceae</taxon>
        <taxon>Musa</taxon>
    </lineage>
</organism>
<dbReference type="AlphaFoldDB" id="A0A9E7FXY0"/>
<accession>A0A9E7FXY0</accession>
<dbReference type="Proteomes" id="UP001055439">
    <property type="component" value="Chromosome 5"/>
</dbReference>
<reference evidence="1" key="1">
    <citation type="submission" date="2022-05" db="EMBL/GenBank/DDBJ databases">
        <title>The Musa troglodytarum L. genome provides insights into the mechanism of non-climacteric behaviour and enrichment of carotenoids.</title>
        <authorList>
            <person name="Wang J."/>
        </authorList>
    </citation>
    <scope>NUCLEOTIDE SEQUENCE</scope>
    <source>
        <tissue evidence="1">Leaf</tissue>
    </source>
</reference>
<proteinExistence type="predicted"/>
<dbReference type="OrthoDB" id="639461at2759"/>
<name>A0A9E7FXY0_9LILI</name>
<evidence type="ECO:0000313" key="2">
    <source>
        <dbReference type="Proteomes" id="UP001055439"/>
    </source>
</evidence>
<gene>
    <name evidence="1" type="ORF">MUK42_02152</name>
</gene>
<protein>
    <submittedName>
        <fullName evidence="1">Uncharacterized protein</fullName>
    </submittedName>
</protein>
<keyword evidence="2" id="KW-1185">Reference proteome</keyword>
<feature type="non-terminal residue" evidence="1">
    <location>
        <position position="1"/>
    </location>
</feature>